<dbReference type="EMBL" id="ML742050">
    <property type="protein sequence ID" value="KAE8152641.1"/>
    <property type="molecule type" value="Genomic_DNA"/>
</dbReference>
<dbReference type="InterPro" id="IPR013785">
    <property type="entry name" value="Aldolase_TIM"/>
</dbReference>
<protein>
    <submittedName>
        <fullName evidence="5">Putative raffinose synthase protein Sip1</fullName>
    </submittedName>
</protein>
<reference evidence="5 6" key="1">
    <citation type="submission" date="2019-04" db="EMBL/GenBank/DDBJ databases">
        <title>Friends and foes A comparative genomics study of 23 Aspergillus species from section Flavi.</title>
        <authorList>
            <consortium name="DOE Joint Genome Institute"/>
            <person name="Kjaerbolling I."/>
            <person name="Vesth T."/>
            <person name="Frisvad J.C."/>
            <person name="Nybo J.L."/>
            <person name="Theobald S."/>
            <person name="Kildgaard S."/>
            <person name="Isbrandt T."/>
            <person name="Kuo A."/>
            <person name="Sato A."/>
            <person name="Lyhne E.K."/>
            <person name="Kogle M.E."/>
            <person name="Wiebenga A."/>
            <person name="Kun R.S."/>
            <person name="Lubbers R.J."/>
            <person name="Makela M.R."/>
            <person name="Barry K."/>
            <person name="Chovatia M."/>
            <person name="Clum A."/>
            <person name="Daum C."/>
            <person name="Haridas S."/>
            <person name="He G."/>
            <person name="LaButti K."/>
            <person name="Lipzen A."/>
            <person name="Mondo S."/>
            <person name="Riley R."/>
            <person name="Salamov A."/>
            <person name="Simmons B.A."/>
            <person name="Magnuson J.K."/>
            <person name="Henrissat B."/>
            <person name="Mortensen U.H."/>
            <person name="Larsen T.O."/>
            <person name="Devries R.P."/>
            <person name="Grigoriev I.V."/>
            <person name="Machida M."/>
            <person name="Baker S.E."/>
            <person name="Andersen M.R."/>
        </authorList>
    </citation>
    <scope>NUCLEOTIDE SEQUENCE [LARGE SCALE GENOMIC DNA]</scope>
    <source>
        <strain evidence="5 6">IBT 18842</strain>
    </source>
</reference>
<gene>
    <name evidence="5" type="ORF">BDV25DRAFT_60103</name>
</gene>
<dbReference type="GO" id="GO:0047274">
    <property type="term" value="F:galactinol-sucrose galactosyltransferase activity"/>
    <property type="evidence" value="ECO:0007669"/>
    <property type="project" value="UniProtKB-EC"/>
</dbReference>
<keyword evidence="3" id="KW-0119">Carbohydrate metabolism</keyword>
<dbReference type="PANTHER" id="PTHR31268:SF32">
    <property type="entry name" value="GALACTINOL--SUCROSE GALACTOSYLTRANSFERASE 2-RELATED"/>
    <property type="match status" value="1"/>
</dbReference>
<dbReference type="OrthoDB" id="4664297at2759"/>
<dbReference type="SUPFAM" id="SSF51445">
    <property type="entry name" value="(Trans)glycosidases"/>
    <property type="match status" value="1"/>
</dbReference>
<keyword evidence="6" id="KW-1185">Reference proteome</keyword>
<dbReference type="Proteomes" id="UP000325780">
    <property type="component" value="Unassembled WGS sequence"/>
</dbReference>
<comment type="catalytic activity">
    <reaction evidence="4">
        <text>alpha-D-galactosyl-(1-&gt;3)-1D-myo-inositol + sucrose = raffinose + myo-inositol</text>
        <dbReference type="Rhea" id="RHEA:20161"/>
        <dbReference type="ChEBI" id="CHEBI:16634"/>
        <dbReference type="ChEBI" id="CHEBI:17268"/>
        <dbReference type="ChEBI" id="CHEBI:17505"/>
        <dbReference type="ChEBI" id="CHEBI:17992"/>
        <dbReference type="EC" id="2.4.1.82"/>
    </reaction>
</comment>
<evidence type="ECO:0000313" key="6">
    <source>
        <dbReference type="Proteomes" id="UP000325780"/>
    </source>
</evidence>
<comment type="catalytic activity">
    <reaction evidence="1">
        <text>Hydrolysis of terminal, non-reducing alpha-D-galactose residues in alpha-D-galactosides, including galactose oligosaccharides, galactomannans and galactolipids.</text>
        <dbReference type="EC" id="3.2.1.22"/>
    </reaction>
</comment>
<evidence type="ECO:0000256" key="3">
    <source>
        <dbReference type="ARBA" id="ARBA00023277"/>
    </source>
</evidence>
<dbReference type="Pfam" id="PF05691">
    <property type="entry name" value="Raffinose_syn"/>
    <property type="match status" value="1"/>
</dbReference>
<dbReference type="GO" id="GO:0004557">
    <property type="term" value="F:alpha-galactosidase activity"/>
    <property type="evidence" value="ECO:0007669"/>
    <property type="project" value="UniProtKB-EC"/>
</dbReference>
<evidence type="ECO:0000256" key="4">
    <source>
        <dbReference type="ARBA" id="ARBA00049426"/>
    </source>
</evidence>
<dbReference type="AlphaFoldDB" id="A0A5N6U313"/>
<name>A0A5N6U313_ASPAV</name>
<sequence length="926" mass="103293">MIQAQFIRPAQMSLFSRVTCYPPLGQVTCPLRIQEALGSDKEDTIRFTVIIESSHSFPKQTWEAQIWHNINSSDWTALALQPAPDFVASRINHDESEYGFYRHVFSGQITMPSQGCSAQFTIRYRVSQNADWQWVNQQQNTKDGELIFTKRTLGPDSQSLQQLSLTSGREGFSEYFDNLSSEIDIEPRRSEAPGSNLWHLSGKISSAKDNISESKSVILGIPSSVARYFALVRVWTPWLGPRHGRDRFRLTEDAVLCSFLRKDGVHVVLLGVSGTNEVSTVFGSGDGGEVVVKSRSDNTTASEFQVLASTAESFEVAMSAVIYEARKVIRPYDEPTDRVPTPVSPLGDDVVMVEKDPKAQWMSQWYDGLTYCTWNGIGQGLTEEKILHALNELKAHGVNIANLIIDDNWQSLDSEGDIQFKRRWKQFEANPDAFPGGLKNAVQAIRQNHPNIQHIAVWHALLGYWGGISPEGDIAKSFKTKQVKITDPKAGGPIAHAFEEQSLLAIDPDDVQRFYNEFYDFLVSADIDSVKTDAQFFLDLLEDPEDRRMFTRAYQDAWFIASSRHFSSKSISCMSMFPQAIFNSQLPTNRPTVPLRNSDDFFPEVPASHTWHIFCNAHNALFTRYLNVLPDWDMFQTSHPYAAFHAAARCVSGGPINITDEPGKHNLSLINEITAPTVQGPTVILRPGLAGRTIDVYHDYNEGHILRVGTYTGWARTGSGILGLFNISGGHSSCIASLLDFPGVHEDYNSDYVVRSHTSGRISDLMRPTDQHSLVAIELEHKGWDILTAYPTLPFNLKQTKAQAPNGSNEGRPTNAAVLGLLGKMTGAAAIVSSDIYVESNGRLRFDVSLKALGTLGIYISDLDEWSIEDNLMVTILGRPVPRKTVWKEEYSGSSKVLGIDLLTAWQEMKPNPGWSNEVFVQVFLG</sequence>
<dbReference type="InterPro" id="IPR017853">
    <property type="entry name" value="GH"/>
</dbReference>
<dbReference type="FunFam" id="3.20.20.70:FF:000222">
    <property type="entry name" value="Raffinose synthase Sip1 protein"/>
    <property type="match status" value="1"/>
</dbReference>
<evidence type="ECO:0000256" key="1">
    <source>
        <dbReference type="ARBA" id="ARBA00001255"/>
    </source>
</evidence>
<dbReference type="PANTHER" id="PTHR31268">
    <property type="match status" value="1"/>
</dbReference>
<evidence type="ECO:0000256" key="2">
    <source>
        <dbReference type="ARBA" id="ARBA00007240"/>
    </source>
</evidence>
<organism evidence="5 6">
    <name type="scientific">Aspergillus avenaceus</name>
    <dbReference type="NCBI Taxonomy" id="36643"/>
    <lineage>
        <taxon>Eukaryota</taxon>
        <taxon>Fungi</taxon>
        <taxon>Dikarya</taxon>
        <taxon>Ascomycota</taxon>
        <taxon>Pezizomycotina</taxon>
        <taxon>Eurotiomycetes</taxon>
        <taxon>Eurotiomycetidae</taxon>
        <taxon>Eurotiales</taxon>
        <taxon>Aspergillaceae</taxon>
        <taxon>Aspergillus</taxon>
        <taxon>Aspergillus subgen. Circumdati</taxon>
    </lineage>
</organism>
<dbReference type="InterPro" id="IPR008811">
    <property type="entry name" value="Glycosyl_hydrolases_36"/>
</dbReference>
<accession>A0A5N6U313</accession>
<evidence type="ECO:0000313" key="5">
    <source>
        <dbReference type="EMBL" id="KAE8152641.1"/>
    </source>
</evidence>
<proteinExistence type="inferred from homology"/>
<dbReference type="Gene3D" id="3.20.20.70">
    <property type="entry name" value="Aldolase class I"/>
    <property type="match status" value="1"/>
</dbReference>
<comment type="similarity">
    <text evidence="2">Belongs to the glycosyl hydrolases 36 family.</text>
</comment>